<evidence type="ECO:0000256" key="1">
    <source>
        <dbReference type="ARBA" id="ARBA00009477"/>
    </source>
</evidence>
<dbReference type="InterPro" id="IPR051909">
    <property type="entry name" value="MFP_Cation_Efflux"/>
</dbReference>
<evidence type="ECO:0000313" key="5">
    <source>
        <dbReference type="Proteomes" id="UP000321721"/>
    </source>
</evidence>
<accession>A0A5C6RS04</accession>
<protein>
    <submittedName>
        <fullName evidence="4">Efflux RND transporter periplasmic adaptor subunit</fullName>
    </submittedName>
</protein>
<feature type="domain" description="CzcB-like barrel-sandwich hybrid" evidence="3">
    <location>
        <begin position="65"/>
        <end position="209"/>
    </location>
</feature>
<dbReference type="InterPro" id="IPR058647">
    <property type="entry name" value="BSH_CzcB-like"/>
</dbReference>
<dbReference type="RefSeq" id="WP_147100984.1">
    <property type="nucleotide sequence ID" value="NZ_VOOS01000004.1"/>
</dbReference>
<evidence type="ECO:0000259" key="3">
    <source>
        <dbReference type="Pfam" id="PF25973"/>
    </source>
</evidence>
<dbReference type="InterPro" id="IPR006143">
    <property type="entry name" value="RND_pump_MFP"/>
</dbReference>
<dbReference type="GO" id="GO:0022857">
    <property type="term" value="F:transmembrane transporter activity"/>
    <property type="evidence" value="ECO:0007669"/>
    <property type="project" value="InterPro"/>
</dbReference>
<dbReference type="Gene3D" id="2.40.50.100">
    <property type="match status" value="1"/>
</dbReference>
<comment type="similarity">
    <text evidence="1">Belongs to the membrane fusion protein (MFP) (TC 8.A.1) family.</text>
</comment>
<dbReference type="GO" id="GO:0030313">
    <property type="term" value="C:cell envelope"/>
    <property type="evidence" value="ECO:0007669"/>
    <property type="project" value="TreeGrafter"/>
</dbReference>
<gene>
    <name evidence="4" type="ORF">FRY74_09795</name>
</gene>
<keyword evidence="2" id="KW-0813">Transport</keyword>
<name>A0A5C6RS04_9FLAO</name>
<dbReference type="PROSITE" id="PS51257">
    <property type="entry name" value="PROKAR_LIPOPROTEIN"/>
    <property type="match status" value="1"/>
</dbReference>
<dbReference type="GO" id="GO:0016020">
    <property type="term" value="C:membrane"/>
    <property type="evidence" value="ECO:0007669"/>
    <property type="project" value="InterPro"/>
</dbReference>
<keyword evidence="5" id="KW-1185">Reference proteome</keyword>
<sequence>MKNIILYSIVLASFTACNETKKAENITEEETTTLIEETVKTEKNSPINQNIECFGVVDVPPFAVHEIFAKTSGYILDLTILEGQHVKKGEVIAEIESPDFANLQKEYKSAKATFDWHEQNFKRNEKLYESNAIADKDFQLIEKEYKIAKANYIGLKEEIKSIGFDENAILNTNDVRLKIRSKTSGTIVKINVKNGSMVSPQMHLFTLLDKAHLHVEMSVAAANITNVKAEQPFFIMNGNDSIAGTVHLINEMIEEDNTVKVHGHFNNVEDEEKLIVGQKVFVNIVQ</sequence>
<dbReference type="SUPFAM" id="SSF111369">
    <property type="entry name" value="HlyD-like secretion proteins"/>
    <property type="match status" value="1"/>
</dbReference>
<dbReference type="Proteomes" id="UP000321721">
    <property type="component" value="Unassembled WGS sequence"/>
</dbReference>
<comment type="caution">
    <text evidence="4">The sequence shown here is derived from an EMBL/GenBank/DDBJ whole genome shotgun (WGS) entry which is preliminary data.</text>
</comment>
<dbReference type="AlphaFoldDB" id="A0A5C6RS04"/>
<dbReference type="NCBIfam" id="TIGR01730">
    <property type="entry name" value="RND_mfp"/>
    <property type="match status" value="1"/>
</dbReference>
<dbReference type="OrthoDB" id="9814657at2"/>
<dbReference type="GO" id="GO:0015679">
    <property type="term" value="P:plasma membrane copper ion transport"/>
    <property type="evidence" value="ECO:0007669"/>
    <property type="project" value="TreeGrafter"/>
</dbReference>
<dbReference type="PANTHER" id="PTHR30097:SF4">
    <property type="entry name" value="SLR6042 PROTEIN"/>
    <property type="match status" value="1"/>
</dbReference>
<dbReference type="PANTHER" id="PTHR30097">
    <property type="entry name" value="CATION EFFLUX SYSTEM PROTEIN CUSB"/>
    <property type="match status" value="1"/>
</dbReference>
<proteinExistence type="inferred from homology"/>
<dbReference type="GO" id="GO:0060003">
    <property type="term" value="P:copper ion export"/>
    <property type="evidence" value="ECO:0007669"/>
    <property type="project" value="TreeGrafter"/>
</dbReference>
<dbReference type="Gene3D" id="1.10.287.470">
    <property type="entry name" value="Helix hairpin bin"/>
    <property type="match status" value="1"/>
</dbReference>
<evidence type="ECO:0000313" key="4">
    <source>
        <dbReference type="EMBL" id="TXB64734.1"/>
    </source>
</evidence>
<organism evidence="4 5">
    <name type="scientific">Vicingus serpentipes</name>
    <dbReference type="NCBI Taxonomy" id="1926625"/>
    <lineage>
        <taxon>Bacteria</taxon>
        <taxon>Pseudomonadati</taxon>
        <taxon>Bacteroidota</taxon>
        <taxon>Flavobacteriia</taxon>
        <taxon>Flavobacteriales</taxon>
        <taxon>Vicingaceae</taxon>
        <taxon>Vicingus</taxon>
    </lineage>
</organism>
<dbReference type="Pfam" id="PF25973">
    <property type="entry name" value="BSH_CzcB"/>
    <property type="match status" value="1"/>
</dbReference>
<reference evidence="4 5" key="1">
    <citation type="submission" date="2019-08" db="EMBL/GenBank/DDBJ databases">
        <title>Genome of Vicingus serpentipes NCIMB 15042.</title>
        <authorList>
            <person name="Bowman J.P."/>
        </authorList>
    </citation>
    <scope>NUCLEOTIDE SEQUENCE [LARGE SCALE GENOMIC DNA]</scope>
    <source>
        <strain evidence="4 5">NCIMB 15042</strain>
    </source>
</reference>
<evidence type="ECO:0000256" key="2">
    <source>
        <dbReference type="ARBA" id="ARBA00022448"/>
    </source>
</evidence>
<dbReference type="EMBL" id="VOOS01000004">
    <property type="protein sequence ID" value="TXB64734.1"/>
    <property type="molecule type" value="Genomic_DNA"/>
</dbReference>